<dbReference type="GO" id="GO:0009307">
    <property type="term" value="P:DNA restriction-modification system"/>
    <property type="evidence" value="ECO:0007669"/>
    <property type="project" value="UniProtKB-KW"/>
</dbReference>
<keyword evidence="8" id="KW-0540">Nuclease</keyword>
<proteinExistence type="inferred from homology"/>
<keyword evidence="3" id="KW-0489">Methyltransferase</keyword>
<dbReference type="PROSITE" id="PS00093">
    <property type="entry name" value="N4_MTASE"/>
    <property type="match status" value="1"/>
</dbReference>
<evidence type="ECO:0000256" key="4">
    <source>
        <dbReference type="ARBA" id="ARBA00022679"/>
    </source>
</evidence>
<evidence type="ECO:0000256" key="3">
    <source>
        <dbReference type="ARBA" id="ARBA00022603"/>
    </source>
</evidence>
<keyword evidence="9" id="KW-1185">Reference proteome</keyword>
<evidence type="ECO:0000256" key="1">
    <source>
        <dbReference type="ARBA" id="ARBA00010203"/>
    </source>
</evidence>
<evidence type="ECO:0000256" key="2">
    <source>
        <dbReference type="ARBA" id="ARBA00012185"/>
    </source>
</evidence>
<reference evidence="8 9" key="1">
    <citation type="submission" date="2020-01" db="EMBL/GenBank/DDBJ databases">
        <title>Draft Genome Sequence of Vibrio sp. strain OCN044, Isolated from a Healthy Coral at Palmyra Atoll.</title>
        <authorList>
            <person name="Videau P."/>
            <person name="Loughran R."/>
            <person name="Esquivel A."/>
            <person name="Deadmond M."/>
            <person name="Paddock B.E."/>
            <person name="Saw J.H."/>
            <person name="Ushijima B."/>
        </authorList>
    </citation>
    <scope>NUCLEOTIDE SEQUENCE [LARGE SCALE GENOMIC DNA]</scope>
    <source>
        <strain evidence="8 9">OCN044</strain>
    </source>
</reference>
<comment type="similarity">
    <text evidence="1">Belongs to the N(4)/N(6)-methyltransferase family. N(4) subfamily.</text>
</comment>
<keyword evidence="5" id="KW-0949">S-adenosyl-L-methionine</keyword>
<evidence type="ECO:0000256" key="5">
    <source>
        <dbReference type="ARBA" id="ARBA00022691"/>
    </source>
</evidence>
<evidence type="ECO:0000313" key="8">
    <source>
        <dbReference type="EMBL" id="MYM57619.1"/>
    </source>
</evidence>
<comment type="caution">
    <text evidence="8">The sequence shown here is derived from an EMBL/GenBank/DDBJ whole genome shotgun (WGS) entry which is preliminary data.</text>
</comment>
<dbReference type="EMBL" id="WWEU01000001">
    <property type="protein sequence ID" value="MYM57619.1"/>
    <property type="molecule type" value="Genomic_DNA"/>
</dbReference>
<evidence type="ECO:0000256" key="7">
    <source>
        <dbReference type="ARBA" id="ARBA00049120"/>
    </source>
</evidence>
<evidence type="ECO:0000256" key="6">
    <source>
        <dbReference type="ARBA" id="ARBA00022747"/>
    </source>
</evidence>
<dbReference type="Gene3D" id="3.40.50.150">
    <property type="entry name" value="Vaccinia Virus protein VP39"/>
    <property type="match status" value="2"/>
</dbReference>
<dbReference type="GO" id="GO:0004519">
    <property type="term" value="F:endonuclease activity"/>
    <property type="evidence" value="ECO:0007669"/>
    <property type="project" value="UniProtKB-KW"/>
</dbReference>
<dbReference type="InterPro" id="IPR017985">
    <property type="entry name" value="MeTrfase_CN4_CS"/>
</dbReference>
<gene>
    <name evidence="8" type="ORF">GTG28_00025</name>
</gene>
<dbReference type="AlphaFoldDB" id="A0A6L8LWR8"/>
<dbReference type="GO" id="GO:0032259">
    <property type="term" value="P:methylation"/>
    <property type="evidence" value="ECO:0007669"/>
    <property type="project" value="UniProtKB-KW"/>
</dbReference>
<accession>A0A6L8LWR8</accession>
<dbReference type="GO" id="GO:0015667">
    <property type="term" value="F:site-specific DNA-methyltransferase (cytosine-N4-specific) activity"/>
    <property type="evidence" value="ECO:0007669"/>
    <property type="project" value="UniProtKB-EC"/>
</dbReference>
<comment type="catalytic activity">
    <reaction evidence="7">
        <text>a 2'-deoxycytidine in DNA + S-adenosyl-L-methionine = an N(4)-methyl-2'-deoxycytidine in DNA + S-adenosyl-L-homocysteine + H(+)</text>
        <dbReference type="Rhea" id="RHEA:16857"/>
        <dbReference type="Rhea" id="RHEA-COMP:11369"/>
        <dbReference type="Rhea" id="RHEA-COMP:13674"/>
        <dbReference type="ChEBI" id="CHEBI:15378"/>
        <dbReference type="ChEBI" id="CHEBI:57856"/>
        <dbReference type="ChEBI" id="CHEBI:59789"/>
        <dbReference type="ChEBI" id="CHEBI:85452"/>
        <dbReference type="ChEBI" id="CHEBI:137933"/>
        <dbReference type="EC" id="2.1.1.113"/>
    </reaction>
</comment>
<dbReference type="EC" id="2.1.1.113" evidence="2"/>
<name>A0A6L8LWR8_9VIBR</name>
<evidence type="ECO:0000313" key="9">
    <source>
        <dbReference type="Proteomes" id="UP000478571"/>
    </source>
</evidence>
<keyword evidence="4" id="KW-0808">Transferase</keyword>
<sequence length="418" mass="47429">MELSSKKVSQEKGSVGVTFSDSLRKSSFGWYPYVEGFSANYARDALIRDDNKPLAVYDPFGGSGTTQLAASLLGIKSYYSELNPFMVKVCEAKVESAKWARHNFELFRDCAEKYIAEISLPNIDRLAQKVCLASYEEAFPKRDFFEEAHLRHLLAALDVAKTYSSVNPHISSLFSIACAANAVASSNMTRRADLRRRRPDEYKNRVVDVPSMITATVRRMLDDVSDYPMNSESTTLVSNDSKDIPESFADTFDFVLTSPPYLNGTNYFRNTKIELWLLSLIDSEKDLKKFRELTVTGGINDVSSKDSYKQFASVELVAERLDIESKDKRIPKMVRHYFSDMYEVMVGVYRSMKSNGKFLLDIGDSKFYGVHVPTHTLLCDVAEEVGFSLEHEHVLAKRLSRDKTELVQVELVFKKKPD</sequence>
<protein>
    <recommendedName>
        <fullName evidence="2">site-specific DNA-methyltransferase (cytosine-N(4)-specific)</fullName>
        <ecNumber evidence="2">2.1.1.113</ecNumber>
    </recommendedName>
</protein>
<dbReference type="Proteomes" id="UP000478571">
    <property type="component" value="Unassembled WGS sequence"/>
</dbReference>
<dbReference type="GO" id="GO:0003677">
    <property type="term" value="F:DNA binding"/>
    <property type="evidence" value="ECO:0007669"/>
    <property type="project" value="InterPro"/>
</dbReference>
<keyword evidence="8" id="KW-0378">Hydrolase</keyword>
<keyword evidence="6" id="KW-0680">Restriction system</keyword>
<organism evidence="8 9">
    <name type="scientific">Vibrio tetraodonis subsp. pristinus</name>
    <dbReference type="NCBI Taxonomy" id="2695891"/>
    <lineage>
        <taxon>Bacteria</taxon>
        <taxon>Pseudomonadati</taxon>
        <taxon>Pseudomonadota</taxon>
        <taxon>Gammaproteobacteria</taxon>
        <taxon>Vibrionales</taxon>
        <taxon>Vibrionaceae</taxon>
        <taxon>Vibrio</taxon>
    </lineage>
</organism>
<dbReference type="InterPro" id="IPR029063">
    <property type="entry name" value="SAM-dependent_MTases_sf"/>
</dbReference>
<dbReference type="SUPFAM" id="SSF53335">
    <property type="entry name" value="S-adenosyl-L-methionine-dependent methyltransferases"/>
    <property type="match status" value="1"/>
</dbReference>
<keyword evidence="8" id="KW-0255">Endonuclease</keyword>